<dbReference type="AlphaFoldDB" id="A0AAE5C7P1"/>
<gene>
    <name evidence="2" type="ORF">GWO12_00825</name>
</gene>
<feature type="non-terminal residue" evidence="2">
    <location>
        <position position="199"/>
    </location>
</feature>
<dbReference type="PROSITE" id="PS51257">
    <property type="entry name" value="PROKAR_LIPOPROTEIN"/>
    <property type="match status" value="1"/>
</dbReference>
<organism evidence="2 3">
    <name type="scientific">Candidatus Kutchimonas denitrificans</name>
    <dbReference type="NCBI Taxonomy" id="3056748"/>
    <lineage>
        <taxon>Bacteria</taxon>
        <taxon>Pseudomonadati</taxon>
        <taxon>Gemmatimonadota</taxon>
        <taxon>Gemmatimonadia</taxon>
        <taxon>Candidatus Palauibacterales</taxon>
        <taxon>Candidatus Palauibacteraceae</taxon>
        <taxon>Candidatus Kutchimonas</taxon>
    </lineage>
</organism>
<dbReference type="Proteomes" id="UP000702544">
    <property type="component" value="Unassembled WGS sequence"/>
</dbReference>
<feature type="signal peptide" evidence="1">
    <location>
        <begin position="1"/>
        <end position="16"/>
    </location>
</feature>
<feature type="chain" id="PRO_5042011554" evidence="1">
    <location>
        <begin position="17"/>
        <end position="199"/>
    </location>
</feature>
<dbReference type="EMBL" id="JAACAK010000002">
    <property type="protein sequence ID" value="NIR73651.1"/>
    <property type="molecule type" value="Genomic_DNA"/>
</dbReference>
<evidence type="ECO:0000313" key="3">
    <source>
        <dbReference type="Proteomes" id="UP000702544"/>
    </source>
</evidence>
<keyword evidence="1" id="KW-0732">Signal</keyword>
<sequence length="199" mass="21076">MFRKALALLGLPLAFAACERGATAPTDTPAAPAALEAPPPVQGANSTALVRTTWPSAEDPGPPYYARIEPVPPHVFIVDGWAVIQFYRDPDCIPEGFNLLAFFDPPAAFGCPLTVQGFNLWEGEVFAGAPRISQTQGTGAVPFWFIPADAVIDAMQDGELTIGELEGLTGRIVGHATHFHETLYPIGGGHPSSKLIQSA</sequence>
<name>A0AAE5C7P1_9BACT</name>
<accession>A0AAE5C7P1</accession>
<comment type="caution">
    <text evidence="2">The sequence shown here is derived from an EMBL/GenBank/DDBJ whole genome shotgun (WGS) entry which is preliminary data.</text>
</comment>
<proteinExistence type="predicted"/>
<evidence type="ECO:0000313" key="2">
    <source>
        <dbReference type="EMBL" id="NIR73651.1"/>
    </source>
</evidence>
<evidence type="ECO:0000256" key="1">
    <source>
        <dbReference type="SAM" id="SignalP"/>
    </source>
</evidence>
<reference evidence="2 3" key="1">
    <citation type="submission" date="2020-01" db="EMBL/GenBank/DDBJ databases">
        <title>Genomes assembled from Gulf of Kutch pelagic sediment metagenomes.</title>
        <authorList>
            <person name="Chandrashekar M."/>
            <person name="Mahajan M.S."/>
            <person name="Dave K.J."/>
            <person name="Vatsa P."/>
            <person name="Nathani N.M."/>
        </authorList>
    </citation>
    <scope>NUCLEOTIDE SEQUENCE [LARGE SCALE GENOMIC DNA]</scope>
    <source>
        <strain evidence="2">KS3-K002</strain>
    </source>
</reference>
<protein>
    <submittedName>
        <fullName evidence="2">Uncharacterized protein</fullName>
    </submittedName>
</protein>